<dbReference type="RefSeq" id="WP_263600186.1">
    <property type="nucleotide sequence ID" value="NZ_CP107028.1"/>
</dbReference>
<dbReference type="EMBL" id="CP107028">
    <property type="protein sequence ID" value="UYG98093.1"/>
    <property type="molecule type" value="Genomic_DNA"/>
</dbReference>
<proteinExistence type="predicted"/>
<gene>
    <name evidence="3" type="ORF">OD459_26795</name>
</gene>
<evidence type="ECO:0000313" key="3">
    <source>
        <dbReference type="EMBL" id="UYG98093.1"/>
    </source>
</evidence>
<name>A0AA46SGS2_CYTFI</name>
<keyword evidence="3" id="KW-0614">Plasmid</keyword>
<protein>
    <submittedName>
        <fullName evidence="3">SHOCT domain-containing protein</fullName>
    </submittedName>
</protein>
<feature type="domain" description="SHOCT" evidence="2">
    <location>
        <begin position="49"/>
        <end position="74"/>
    </location>
</feature>
<keyword evidence="1" id="KW-0812">Transmembrane</keyword>
<keyword evidence="1" id="KW-1133">Transmembrane helix</keyword>
<feature type="transmembrane region" description="Helical" evidence="1">
    <location>
        <begin position="12"/>
        <end position="31"/>
    </location>
</feature>
<sequence>MGMMNFGMLLNMLFWILIIGFAIYGVVLLIMKPFEKNKGSDRKSDHVNALDILRERFARGEINEEEYEQKKRVLNKD</sequence>
<organism evidence="3 4">
    <name type="scientific">Cytobacillus firmus</name>
    <name type="common">Bacillus firmus</name>
    <dbReference type="NCBI Taxonomy" id="1399"/>
    <lineage>
        <taxon>Bacteria</taxon>
        <taxon>Bacillati</taxon>
        <taxon>Bacillota</taxon>
        <taxon>Bacilli</taxon>
        <taxon>Bacillales</taxon>
        <taxon>Bacillaceae</taxon>
        <taxon>Cytobacillus</taxon>
    </lineage>
</organism>
<keyword evidence="1" id="KW-0472">Membrane</keyword>
<geneLocation type="plasmid" evidence="3 4">
    <name>p1</name>
</geneLocation>
<evidence type="ECO:0000313" key="4">
    <source>
        <dbReference type="Proteomes" id="UP001163104"/>
    </source>
</evidence>
<dbReference type="Proteomes" id="UP001163104">
    <property type="component" value="Plasmid p1"/>
</dbReference>
<evidence type="ECO:0000259" key="2">
    <source>
        <dbReference type="Pfam" id="PF09851"/>
    </source>
</evidence>
<dbReference type="Pfam" id="PF09851">
    <property type="entry name" value="SHOCT"/>
    <property type="match status" value="1"/>
</dbReference>
<accession>A0AA46SGS2</accession>
<evidence type="ECO:0000256" key="1">
    <source>
        <dbReference type="SAM" id="Phobius"/>
    </source>
</evidence>
<dbReference type="AlphaFoldDB" id="A0AA46SGS2"/>
<dbReference type="InterPro" id="IPR018649">
    <property type="entry name" value="SHOCT"/>
</dbReference>
<reference evidence="3" key="1">
    <citation type="submission" date="2022-10" db="EMBL/GenBank/DDBJ databases">
        <title>Mechanism of multi-heavy metal repair in Cytobacillus Firmus M7.</title>
        <authorList>
            <person name="Li X."/>
            <person name="Yu C."/>
        </authorList>
    </citation>
    <scope>NUCLEOTIDE SEQUENCE</scope>
    <source>
        <strain evidence="3">M7</strain>
        <plasmid evidence="3">p1</plasmid>
    </source>
</reference>